<dbReference type="EMBL" id="KK852480">
    <property type="protein sequence ID" value="KDR22952.1"/>
    <property type="molecule type" value="Genomic_DNA"/>
</dbReference>
<protein>
    <submittedName>
        <fullName evidence="1">Uncharacterized protein</fullName>
    </submittedName>
</protein>
<accession>A0A067RGP6</accession>
<evidence type="ECO:0000313" key="1">
    <source>
        <dbReference type="EMBL" id="KDR22952.1"/>
    </source>
</evidence>
<dbReference type="Proteomes" id="UP000027135">
    <property type="component" value="Unassembled WGS sequence"/>
</dbReference>
<reference evidence="1 2" key="1">
    <citation type="journal article" date="2014" name="Nat. Commun.">
        <title>Molecular traces of alternative social organization in a termite genome.</title>
        <authorList>
            <person name="Terrapon N."/>
            <person name="Li C."/>
            <person name="Robertson H.M."/>
            <person name="Ji L."/>
            <person name="Meng X."/>
            <person name="Booth W."/>
            <person name="Chen Z."/>
            <person name="Childers C.P."/>
            <person name="Glastad K.M."/>
            <person name="Gokhale K."/>
            <person name="Gowin J."/>
            <person name="Gronenberg W."/>
            <person name="Hermansen R.A."/>
            <person name="Hu H."/>
            <person name="Hunt B.G."/>
            <person name="Huylmans A.K."/>
            <person name="Khalil S.M."/>
            <person name="Mitchell R.D."/>
            <person name="Munoz-Torres M.C."/>
            <person name="Mustard J.A."/>
            <person name="Pan H."/>
            <person name="Reese J.T."/>
            <person name="Scharf M.E."/>
            <person name="Sun F."/>
            <person name="Vogel H."/>
            <person name="Xiao J."/>
            <person name="Yang W."/>
            <person name="Yang Z."/>
            <person name="Yang Z."/>
            <person name="Zhou J."/>
            <person name="Zhu J."/>
            <person name="Brent C.S."/>
            <person name="Elsik C.G."/>
            <person name="Goodisman M.A."/>
            <person name="Liberles D.A."/>
            <person name="Roe R.M."/>
            <person name="Vargo E.L."/>
            <person name="Vilcinskas A."/>
            <person name="Wang J."/>
            <person name="Bornberg-Bauer E."/>
            <person name="Korb J."/>
            <person name="Zhang G."/>
            <person name="Liebig J."/>
        </authorList>
    </citation>
    <scope>NUCLEOTIDE SEQUENCE [LARGE SCALE GENOMIC DNA]</scope>
    <source>
        <tissue evidence="1">Whole organism</tissue>
    </source>
</reference>
<proteinExistence type="predicted"/>
<dbReference type="AlphaFoldDB" id="A0A067RGP6"/>
<name>A0A067RGP6_ZOONE</name>
<evidence type="ECO:0000313" key="2">
    <source>
        <dbReference type="Proteomes" id="UP000027135"/>
    </source>
</evidence>
<gene>
    <name evidence="1" type="ORF">L798_00289</name>
</gene>
<organism evidence="1 2">
    <name type="scientific">Zootermopsis nevadensis</name>
    <name type="common">Dampwood termite</name>
    <dbReference type="NCBI Taxonomy" id="136037"/>
    <lineage>
        <taxon>Eukaryota</taxon>
        <taxon>Metazoa</taxon>
        <taxon>Ecdysozoa</taxon>
        <taxon>Arthropoda</taxon>
        <taxon>Hexapoda</taxon>
        <taxon>Insecta</taxon>
        <taxon>Pterygota</taxon>
        <taxon>Neoptera</taxon>
        <taxon>Polyneoptera</taxon>
        <taxon>Dictyoptera</taxon>
        <taxon>Blattodea</taxon>
        <taxon>Blattoidea</taxon>
        <taxon>Termitoidae</taxon>
        <taxon>Termopsidae</taxon>
        <taxon>Zootermopsis</taxon>
    </lineage>
</organism>
<keyword evidence="2" id="KW-1185">Reference proteome</keyword>
<dbReference type="InParanoid" id="A0A067RGP6"/>
<sequence length="67" mass="7709">MWIPADRVEATSTRRTPRGLLEPEAFREGVEARWFLLCLHTREGPKSSFDWHSMIGVVIKVRGCMHG</sequence>